<dbReference type="PROSITE" id="PS52016">
    <property type="entry name" value="TONB_DEPENDENT_REC_3"/>
    <property type="match status" value="1"/>
</dbReference>
<dbReference type="InterPro" id="IPR012910">
    <property type="entry name" value="Plug_dom"/>
</dbReference>
<dbReference type="Proteomes" id="UP001500238">
    <property type="component" value="Unassembled WGS sequence"/>
</dbReference>
<proteinExistence type="inferred from homology"/>
<dbReference type="InterPro" id="IPR037066">
    <property type="entry name" value="Plug_dom_sf"/>
</dbReference>
<keyword evidence="6 8" id="KW-0472">Membrane</keyword>
<dbReference type="RefSeq" id="WP_249054842.1">
    <property type="nucleotide sequence ID" value="NZ_BAAAES010000009.1"/>
</dbReference>
<comment type="subcellular location">
    <subcellularLocation>
        <location evidence="1 8">Cell outer membrane</location>
        <topology evidence="1 8">Multi-pass membrane protein</topology>
    </subcellularLocation>
</comment>
<keyword evidence="13" id="KW-0675">Receptor</keyword>
<keyword evidence="2 8" id="KW-0813">Transport</keyword>
<dbReference type="Pfam" id="PF00593">
    <property type="entry name" value="TonB_dep_Rec_b-barrel"/>
    <property type="match status" value="1"/>
</dbReference>
<evidence type="ECO:0000256" key="9">
    <source>
        <dbReference type="RuleBase" id="RU003357"/>
    </source>
</evidence>
<dbReference type="Pfam" id="PF07715">
    <property type="entry name" value="Plug"/>
    <property type="match status" value="1"/>
</dbReference>
<evidence type="ECO:0000256" key="8">
    <source>
        <dbReference type="PROSITE-ProRule" id="PRU01360"/>
    </source>
</evidence>
<dbReference type="InterPro" id="IPR036942">
    <property type="entry name" value="Beta-barrel_TonB_sf"/>
</dbReference>
<evidence type="ECO:0000256" key="2">
    <source>
        <dbReference type="ARBA" id="ARBA00022448"/>
    </source>
</evidence>
<feature type="signal peptide" evidence="10">
    <location>
        <begin position="1"/>
        <end position="25"/>
    </location>
</feature>
<dbReference type="Gene3D" id="2.40.170.20">
    <property type="entry name" value="TonB-dependent receptor, beta-barrel domain"/>
    <property type="match status" value="1"/>
</dbReference>
<evidence type="ECO:0000259" key="11">
    <source>
        <dbReference type="Pfam" id="PF00593"/>
    </source>
</evidence>
<evidence type="ECO:0000256" key="7">
    <source>
        <dbReference type="ARBA" id="ARBA00023237"/>
    </source>
</evidence>
<evidence type="ECO:0000313" key="14">
    <source>
        <dbReference type="Proteomes" id="UP001500238"/>
    </source>
</evidence>
<keyword evidence="4 8" id="KW-0812">Transmembrane</keyword>
<organism evidence="13 14">
    <name type="scientific">Sphingomonas insulae</name>
    <dbReference type="NCBI Taxonomy" id="424800"/>
    <lineage>
        <taxon>Bacteria</taxon>
        <taxon>Pseudomonadati</taxon>
        <taxon>Pseudomonadota</taxon>
        <taxon>Alphaproteobacteria</taxon>
        <taxon>Sphingomonadales</taxon>
        <taxon>Sphingomonadaceae</taxon>
        <taxon>Sphingomonas</taxon>
    </lineage>
</organism>
<keyword evidence="5 9" id="KW-0798">TonB box</keyword>
<keyword evidence="7 8" id="KW-0998">Cell outer membrane</keyword>
<feature type="domain" description="TonB-dependent receptor plug" evidence="12">
    <location>
        <begin position="79"/>
        <end position="184"/>
    </location>
</feature>
<sequence length="1021" mass="110187">MTMAFKELLATTCCLAALLAAPAQARTTTPAAGQDQDEAAIGDPVASAKLAADRARIDAPADRDEIIVTGTRIVRPNTQSAAPITTVTTADIAAQGAVTVEDVMNRLPQVQANSEQNYAESDGRQRIKLRNLGYERTLTLLDGLRLGLQNGLDVGVIPTALIERIDVLNGGASSVYGSDAISGVVNFILKKNYDGISLTGNYSFFNHDNRQNAVTEAAGRAFFPVRTGMANDGGRVDVSLTAGKSLFNGDVNVSGFVNYRQSDQVSLDDRTTSACEVSQVVATGVLNCTRSTYTQAGTIVPQSGANAGRTLVNNPDGSGTFVNFNSGPGTATDPFDNLPFQRSFKRINAGGFLSARLSDDIELYSTALFYRDRSFNTLPNRVFSFTAYGSTPFQVNCDNPFLSSSQRTTLCGAQTTGTVPLDVRYRFDGLPPVETRYENQGVRISGGLRGRVLDDAWSYDVAGVFSRNKGTTNYPGFPDFARVNRSLNVVNVNGTPACVARATDPACVPFNAFIPNNNSAAVNNYLFTDVDGTEGNVSQLWQVLAVLSGNLGKYGITSPLADQGVAVAFGSEFRAERFTSTADQQFRQTNGGTDATYRQNVFEVNAEVQVPLIEKRRFTELLQVNGGYRVSKYNRLDGTFNTWKVEGLWAPIADVTFRGSYNKAQRAPTVIEAVQASNINYVTNGSRNDPCASRPDPNSANPNVRLPATASLQQCRLTGLPDSFYNTAAISCPDQLCTIRNGGFGLTPETAYTTTFGVVLRPRFLKGLTISVDRFLINLNDSIGYFSANDFLNGCLTTGLDYYCRGVVRNPGSFTLSSPPAGNPTTGYIAQGTSNGYRSKSHGWDFQGQYTLGLGGAGSLDLSFNGSLMTLAGGQDSPDAVPRNCVGYYGPGCGESLPKWKHGLRTTWTSPDKVINLSVNWRHIAPMTIAYNADASTGIPIDAPQRRRFFTGVDAYDYIDLSTSFDIAKSFTLRISVNNLFDRDPPVIPDSRNLLGLLRNNTMYNYDLLGRQIVAGASVRF</sequence>
<dbReference type="SUPFAM" id="SSF56935">
    <property type="entry name" value="Porins"/>
    <property type="match status" value="1"/>
</dbReference>
<feature type="chain" id="PRO_5045588129" evidence="10">
    <location>
        <begin position="26"/>
        <end position="1021"/>
    </location>
</feature>
<keyword evidence="10" id="KW-0732">Signal</keyword>
<keyword evidence="3 8" id="KW-1134">Transmembrane beta strand</keyword>
<evidence type="ECO:0000313" key="13">
    <source>
        <dbReference type="EMBL" id="GAA0673731.1"/>
    </source>
</evidence>
<dbReference type="EMBL" id="BAAAES010000009">
    <property type="protein sequence ID" value="GAA0673731.1"/>
    <property type="molecule type" value="Genomic_DNA"/>
</dbReference>
<dbReference type="Gene3D" id="2.170.130.10">
    <property type="entry name" value="TonB-dependent receptor, plug domain"/>
    <property type="match status" value="1"/>
</dbReference>
<evidence type="ECO:0000256" key="1">
    <source>
        <dbReference type="ARBA" id="ARBA00004571"/>
    </source>
</evidence>
<reference evidence="13 14" key="1">
    <citation type="journal article" date="2019" name="Int. J. Syst. Evol. Microbiol.">
        <title>The Global Catalogue of Microorganisms (GCM) 10K type strain sequencing project: providing services to taxonomists for standard genome sequencing and annotation.</title>
        <authorList>
            <consortium name="The Broad Institute Genomics Platform"/>
            <consortium name="The Broad Institute Genome Sequencing Center for Infectious Disease"/>
            <person name="Wu L."/>
            <person name="Ma J."/>
        </authorList>
    </citation>
    <scope>NUCLEOTIDE SEQUENCE [LARGE SCALE GENOMIC DNA]</scope>
    <source>
        <strain evidence="13 14">JCM 14603</strain>
    </source>
</reference>
<keyword evidence="14" id="KW-1185">Reference proteome</keyword>
<evidence type="ECO:0000259" key="12">
    <source>
        <dbReference type="Pfam" id="PF07715"/>
    </source>
</evidence>
<comment type="similarity">
    <text evidence="8 9">Belongs to the TonB-dependent receptor family.</text>
</comment>
<evidence type="ECO:0000256" key="10">
    <source>
        <dbReference type="SAM" id="SignalP"/>
    </source>
</evidence>
<dbReference type="PANTHER" id="PTHR47234:SF2">
    <property type="entry name" value="TONB-DEPENDENT RECEPTOR"/>
    <property type="match status" value="1"/>
</dbReference>
<comment type="caution">
    <text evidence="13">The sequence shown here is derived from an EMBL/GenBank/DDBJ whole genome shotgun (WGS) entry which is preliminary data.</text>
</comment>
<accession>A0ABN1HYH3</accession>
<dbReference type="PANTHER" id="PTHR47234">
    <property type="match status" value="1"/>
</dbReference>
<evidence type="ECO:0000256" key="5">
    <source>
        <dbReference type="ARBA" id="ARBA00023077"/>
    </source>
</evidence>
<feature type="domain" description="TonB-dependent receptor-like beta-barrel" evidence="11">
    <location>
        <begin position="382"/>
        <end position="980"/>
    </location>
</feature>
<evidence type="ECO:0000256" key="3">
    <source>
        <dbReference type="ARBA" id="ARBA00022452"/>
    </source>
</evidence>
<dbReference type="InterPro" id="IPR000531">
    <property type="entry name" value="Beta-barrel_TonB"/>
</dbReference>
<protein>
    <submittedName>
        <fullName evidence="13">TonB-dependent receptor</fullName>
    </submittedName>
</protein>
<dbReference type="InterPro" id="IPR039426">
    <property type="entry name" value="TonB-dep_rcpt-like"/>
</dbReference>
<gene>
    <name evidence="13" type="ORF">GCM10009102_26880</name>
</gene>
<evidence type="ECO:0000256" key="4">
    <source>
        <dbReference type="ARBA" id="ARBA00022692"/>
    </source>
</evidence>
<evidence type="ECO:0000256" key="6">
    <source>
        <dbReference type="ARBA" id="ARBA00023136"/>
    </source>
</evidence>
<name>A0ABN1HYH3_9SPHN</name>